<evidence type="ECO:0000259" key="1">
    <source>
        <dbReference type="Pfam" id="PF01833"/>
    </source>
</evidence>
<protein>
    <submittedName>
        <fullName evidence="2">IPT/TIG domain protein</fullName>
    </submittedName>
</protein>
<proteinExistence type="predicted"/>
<evidence type="ECO:0000313" key="3">
    <source>
        <dbReference type="Proteomes" id="UP000093412"/>
    </source>
</evidence>
<accession>A0ABX2Y3C1</accession>
<organism evidence="2 3">
    <name type="scientific">Oerskovia enterophila</name>
    <dbReference type="NCBI Taxonomy" id="43678"/>
    <lineage>
        <taxon>Bacteria</taxon>
        <taxon>Bacillati</taxon>
        <taxon>Actinomycetota</taxon>
        <taxon>Actinomycetes</taxon>
        <taxon>Micrococcales</taxon>
        <taxon>Cellulomonadaceae</taxon>
        <taxon>Oerskovia</taxon>
    </lineage>
</organism>
<dbReference type="InterPro" id="IPR013783">
    <property type="entry name" value="Ig-like_fold"/>
</dbReference>
<dbReference type="InterPro" id="IPR014756">
    <property type="entry name" value="Ig_E-set"/>
</dbReference>
<evidence type="ECO:0000313" key="2">
    <source>
        <dbReference type="EMBL" id="OCI31047.1"/>
    </source>
</evidence>
<reference evidence="2 3" key="1">
    <citation type="submission" date="2016-06" db="EMBL/GenBank/DDBJ databases">
        <title>Genome sequence of Oerskovia enterophila DSM 43852.</title>
        <authorList>
            <person name="Poehlein A."/>
            <person name="Jag V."/>
            <person name="Bengelsdorf F.R."/>
            <person name="Daniel R."/>
            <person name="Duerre P."/>
        </authorList>
    </citation>
    <scope>NUCLEOTIDE SEQUENCE [LARGE SCALE GENOMIC DNA]</scope>
    <source>
        <strain evidence="2 3">DSM 43852</strain>
    </source>
</reference>
<name>A0ABX2Y3C1_9CELL</name>
<dbReference type="SUPFAM" id="SSF81296">
    <property type="entry name" value="E set domains"/>
    <property type="match status" value="1"/>
</dbReference>
<dbReference type="EMBL" id="MAQA01000024">
    <property type="protein sequence ID" value="OCI31047.1"/>
    <property type="molecule type" value="Genomic_DNA"/>
</dbReference>
<gene>
    <name evidence="2" type="ORF">OERS_22570</name>
</gene>
<dbReference type="Proteomes" id="UP000093412">
    <property type="component" value="Unassembled WGS sequence"/>
</dbReference>
<sequence>MSTPTTALPAGAALGFSYEYGLDVDLNYDAGAATPTEPNWQPVRRASAIAPTAPPITATAQSYDDLGAPNDQKTSESWALAFTALVNRLASGLYAPEIEALKKYTEPDAIGTASIAHVRWYDKPASGAPNPNDAYEGFCSVSFDRGNTGNADTGSWSFTLTGQGRRIQIANPFTGWAPSTPVVTSVLPSGAAAGELVTIKGTGFSAVTGADGVKFGAANAADYEVVSPTVIVASLPTGSAGAANVVVKSPAGSSAPFTYTRGA</sequence>
<dbReference type="InterPro" id="IPR002909">
    <property type="entry name" value="IPT_dom"/>
</dbReference>
<comment type="caution">
    <text evidence="2">The sequence shown here is derived from an EMBL/GenBank/DDBJ whole genome shotgun (WGS) entry which is preliminary data.</text>
</comment>
<keyword evidence="3" id="KW-1185">Reference proteome</keyword>
<feature type="domain" description="IPT/TIG" evidence="1">
    <location>
        <begin position="181"/>
        <end position="260"/>
    </location>
</feature>
<dbReference type="Gene3D" id="2.60.40.10">
    <property type="entry name" value="Immunoglobulins"/>
    <property type="match status" value="1"/>
</dbReference>
<dbReference type="NCBIfam" id="NF047353">
    <property type="entry name" value="tube_lmo2291"/>
    <property type="match status" value="1"/>
</dbReference>
<dbReference type="Pfam" id="PF01833">
    <property type="entry name" value="TIG"/>
    <property type="match status" value="1"/>
</dbReference>
<dbReference type="RefSeq" id="WP_068625805.1">
    <property type="nucleotide sequence ID" value="NZ_MAQA01000024.1"/>
</dbReference>